<dbReference type="EMBL" id="BHYM01000014">
    <property type="protein sequence ID" value="GCE38054.1"/>
    <property type="molecule type" value="Genomic_DNA"/>
</dbReference>
<name>A0A402C337_RHOWR</name>
<evidence type="ECO:0000313" key="4">
    <source>
        <dbReference type="EMBL" id="GCE38054.1"/>
    </source>
</evidence>
<organism evidence="4 5">
    <name type="scientific">Rhodococcus wratislaviensis</name>
    <name type="common">Tsukamurella wratislaviensis</name>
    <dbReference type="NCBI Taxonomy" id="44752"/>
    <lineage>
        <taxon>Bacteria</taxon>
        <taxon>Bacillati</taxon>
        <taxon>Actinomycetota</taxon>
        <taxon>Actinomycetes</taxon>
        <taxon>Mycobacteriales</taxon>
        <taxon>Nocardiaceae</taxon>
        <taxon>Rhodococcus</taxon>
    </lineage>
</organism>
<dbReference type="PROSITE" id="PS51257">
    <property type="entry name" value="PROKAR_LIPOPROTEIN"/>
    <property type="match status" value="1"/>
</dbReference>
<evidence type="ECO:0000256" key="2">
    <source>
        <dbReference type="SAM" id="SignalP"/>
    </source>
</evidence>
<dbReference type="RefSeq" id="WP_124390697.1">
    <property type="nucleotide sequence ID" value="NZ_BHYM01000014.1"/>
</dbReference>
<feature type="chain" id="PRO_5039124321" description="DUF732 domain-containing protein" evidence="2">
    <location>
        <begin position="24"/>
        <end position="192"/>
    </location>
</feature>
<comment type="caution">
    <text evidence="4">The sequence shown here is derived from an EMBL/GenBank/DDBJ whole genome shotgun (WGS) entry which is preliminary data.</text>
</comment>
<dbReference type="Pfam" id="PF05305">
    <property type="entry name" value="DUF732"/>
    <property type="match status" value="1"/>
</dbReference>
<reference evidence="4 5" key="1">
    <citation type="submission" date="2018-11" db="EMBL/GenBank/DDBJ databases">
        <title>Microbial catabolism of amino acid.</title>
        <authorList>
            <person name="Hibi M."/>
            <person name="Ogawa J."/>
        </authorList>
    </citation>
    <scope>NUCLEOTIDE SEQUENCE [LARGE SCALE GENOMIC DNA]</scope>
    <source>
        <strain evidence="4 5">C31-06</strain>
    </source>
</reference>
<protein>
    <recommendedName>
        <fullName evidence="3">DUF732 domain-containing protein</fullName>
    </recommendedName>
</protein>
<dbReference type="AlphaFoldDB" id="A0A402C337"/>
<gene>
    <name evidence="4" type="ORF">Rhow_000993</name>
</gene>
<proteinExistence type="predicted"/>
<evidence type="ECO:0000256" key="1">
    <source>
        <dbReference type="SAM" id="MobiDB-lite"/>
    </source>
</evidence>
<dbReference type="OrthoDB" id="4578583at2"/>
<accession>A0A402C337</accession>
<sequence length="192" mass="18845">MPQHSRISTTFRRSIAVGALAVAASGLLVGCGSDDSTATSNPSTSAPTTSAAASSSAESSASAAPSASASASASAPVTSPGEAATAPPAQPEEVPGDFPGPSEVPVSADGQKFLDALKAKGIEPAADGTMAVSTADFICQAKAEGKSDPETMVFVTAMVGTEASAAGKELTQEQATANATTYMDVAHATYCK</sequence>
<feature type="signal peptide" evidence="2">
    <location>
        <begin position="1"/>
        <end position="23"/>
    </location>
</feature>
<dbReference type="Proteomes" id="UP000287519">
    <property type="component" value="Unassembled WGS sequence"/>
</dbReference>
<evidence type="ECO:0000259" key="3">
    <source>
        <dbReference type="Pfam" id="PF05305"/>
    </source>
</evidence>
<feature type="region of interest" description="Disordered" evidence="1">
    <location>
        <begin position="32"/>
        <end position="107"/>
    </location>
</feature>
<feature type="compositionally biased region" description="Low complexity" evidence="1">
    <location>
        <begin position="32"/>
        <end position="93"/>
    </location>
</feature>
<evidence type="ECO:0000313" key="5">
    <source>
        <dbReference type="Proteomes" id="UP000287519"/>
    </source>
</evidence>
<feature type="domain" description="DUF732" evidence="3">
    <location>
        <begin position="111"/>
        <end position="191"/>
    </location>
</feature>
<keyword evidence="2" id="KW-0732">Signal</keyword>
<dbReference type="InterPro" id="IPR007969">
    <property type="entry name" value="DUF732"/>
</dbReference>
<keyword evidence="5" id="KW-1185">Reference proteome</keyword>